<feature type="region of interest" description="Disordered" evidence="1">
    <location>
        <begin position="190"/>
        <end position="289"/>
    </location>
</feature>
<proteinExistence type="predicted"/>
<name>A0ABW3A3Y1_9ACTN</name>
<feature type="transmembrane region" description="Helical" evidence="2">
    <location>
        <begin position="103"/>
        <end position="126"/>
    </location>
</feature>
<accession>A0ABW3A3Y1</accession>
<protein>
    <recommendedName>
        <fullName evidence="5">IgA FC receptor</fullName>
    </recommendedName>
</protein>
<feature type="compositionally biased region" description="Low complexity" evidence="1">
    <location>
        <begin position="200"/>
        <end position="236"/>
    </location>
</feature>
<evidence type="ECO:0000256" key="2">
    <source>
        <dbReference type="SAM" id="Phobius"/>
    </source>
</evidence>
<feature type="compositionally biased region" description="Pro residues" evidence="1">
    <location>
        <begin position="252"/>
        <end position="264"/>
    </location>
</feature>
<feature type="transmembrane region" description="Helical" evidence="2">
    <location>
        <begin position="65"/>
        <end position="91"/>
    </location>
</feature>
<evidence type="ECO:0000313" key="4">
    <source>
        <dbReference type="Proteomes" id="UP001597053"/>
    </source>
</evidence>
<evidence type="ECO:0000313" key="3">
    <source>
        <dbReference type="EMBL" id="MFD0785428.1"/>
    </source>
</evidence>
<dbReference type="EMBL" id="JBHTHM010000815">
    <property type="protein sequence ID" value="MFD0785428.1"/>
    <property type="molecule type" value="Genomic_DNA"/>
</dbReference>
<keyword evidence="2" id="KW-0472">Membrane</keyword>
<evidence type="ECO:0000256" key="1">
    <source>
        <dbReference type="SAM" id="MobiDB-lite"/>
    </source>
</evidence>
<reference evidence="4" key="1">
    <citation type="journal article" date="2019" name="Int. J. Syst. Evol. Microbiol.">
        <title>The Global Catalogue of Microorganisms (GCM) 10K type strain sequencing project: providing services to taxonomists for standard genome sequencing and annotation.</title>
        <authorList>
            <consortium name="The Broad Institute Genomics Platform"/>
            <consortium name="The Broad Institute Genome Sequencing Center for Infectious Disease"/>
            <person name="Wu L."/>
            <person name="Ma J."/>
        </authorList>
    </citation>
    <scope>NUCLEOTIDE SEQUENCE [LARGE SCALE GENOMIC DNA]</scope>
    <source>
        <strain evidence="4">JCM 32148</strain>
    </source>
</reference>
<feature type="transmembrane region" description="Helical" evidence="2">
    <location>
        <begin position="162"/>
        <end position="180"/>
    </location>
</feature>
<comment type="caution">
    <text evidence="3">The sequence shown here is derived from an EMBL/GenBank/DDBJ whole genome shotgun (WGS) entry which is preliminary data.</text>
</comment>
<dbReference type="Proteomes" id="UP001597053">
    <property type="component" value="Unassembled WGS sequence"/>
</dbReference>
<feature type="compositionally biased region" description="Low complexity" evidence="1">
    <location>
        <begin position="265"/>
        <end position="281"/>
    </location>
</feature>
<keyword evidence="2" id="KW-1133">Transmembrane helix</keyword>
<keyword evidence="4" id="KW-1185">Reference proteome</keyword>
<gene>
    <name evidence="3" type="ORF">ACFQZ8_16085</name>
</gene>
<sequence>MVDSPSTPARSRPGVVTISSYLLILFAVLQLVGLVVTLSTISTIRDVMRDAYASTDPEMADAVSGITYAVGIGGAIFALLVAAGLVVLALLNNRGKNGSRITTWVLGGIMVCCTGGNLAGGAAGGFTGGATSGASGNAPSPDEIQRQVDAALPGWFNPLSTAISLIAVLALLASLILLALPQANAFFRKPQPGWEPPTPGAAYPGYPGYPQAPGQPGYPQAPGQPGYPQAPGQPGYPQGPGQPGYPSSGDPSYPPIPGQPPAGQPPTFGQPGDQPPSSDRPGPTPPPMS</sequence>
<evidence type="ECO:0008006" key="5">
    <source>
        <dbReference type="Google" id="ProtNLM"/>
    </source>
</evidence>
<feature type="transmembrane region" description="Helical" evidence="2">
    <location>
        <begin position="21"/>
        <end position="45"/>
    </location>
</feature>
<keyword evidence="2" id="KW-0812">Transmembrane</keyword>
<organism evidence="3 4">
    <name type="scientific">Micromonospora azadirachtae</name>
    <dbReference type="NCBI Taxonomy" id="1970735"/>
    <lineage>
        <taxon>Bacteria</taxon>
        <taxon>Bacillati</taxon>
        <taxon>Actinomycetota</taxon>
        <taxon>Actinomycetes</taxon>
        <taxon>Micromonosporales</taxon>
        <taxon>Micromonosporaceae</taxon>
        <taxon>Micromonospora</taxon>
    </lineage>
</organism>